<evidence type="ECO:0000256" key="1">
    <source>
        <dbReference type="ARBA" id="ARBA00022670"/>
    </source>
</evidence>
<organism evidence="5 6">
    <name type="scientific">Bacteriovorax antarcticus</name>
    <dbReference type="NCBI Taxonomy" id="3088717"/>
    <lineage>
        <taxon>Bacteria</taxon>
        <taxon>Pseudomonadati</taxon>
        <taxon>Bdellovibrionota</taxon>
        <taxon>Bacteriovoracia</taxon>
        <taxon>Bacteriovoracales</taxon>
        <taxon>Bacteriovoracaceae</taxon>
        <taxon>Bacteriovorax</taxon>
    </lineage>
</organism>
<name>A0ABU5VZX2_9BACT</name>
<dbReference type="PROSITE" id="PS01276">
    <property type="entry name" value="PEPTIDASE_U32"/>
    <property type="match status" value="1"/>
</dbReference>
<dbReference type="RefSeq" id="WP_323579125.1">
    <property type="nucleotide sequence ID" value="NZ_JAYGJQ010000004.1"/>
</dbReference>
<proteinExistence type="inferred from homology"/>
<dbReference type="Proteomes" id="UP001302274">
    <property type="component" value="Unassembled WGS sequence"/>
</dbReference>
<comment type="similarity">
    <text evidence="3">Belongs to the peptidase U32 family.</text>
</comment>
<feature type="domain" description="Peptidase family U32 C-terminal" evidence="4">
    <location>
        <begin position="319"/>
        <end position="398"/>
    </location>
</feature>
<keyword evidence="1" id="KW-0645">Protease</keyword>
<dbReference type="InterPro" id="IPR032525">
    <property type="entry name" value="Peptidase_U32_C"/>
</dbReference>
<evidence type="ECO:0000313" key="6">
    <source>
        <dbReference type="Proteomes" id="UP001302274"/>
    </source>
</evidence>
<gene>
    <name evidence="5" type="ORF">SHI21_20495</name>
</gene>
<sequence>MTTKIWTPELLSPAGSLEKLKVAVLYGADAVYLGGQKFGLRQASDNFTAHELKEGVEFAHAHGSLVYVVLNSFLHDKDLEELPEFLTLLSDLKVDAVIVSDLGVITEIQKHSNLVVHLSTQASCLNVESAKLWKKMGVTRIVLGREVTIAEAKKIKQETGLEIEMFVHGSMCMAFSGNCVISNYTQGRDSNRGGCAHSCRFEYSIDFDKEKNEEAKKAYFMSSKDLEGIRLLTEFIEAGIDSLKVEGRNKSHYYAGTVSKVYSQALAYYKEHGNFLSDDLIRWEEELRKISHRDYTTGSLDQHADESSIYNQRESDDNEYVVSGVILEVKENEHILLEVRSAFHPGETLEIMPFKGRVISHTVNTVKTIADVDVPKSKPGSVVKVPYVAGAEQFNIIRKRVMMEAQV</sequence>
<evidence type="ECO:0000256" key="2">
    <source>
        <dbReference type="ARBA" id="ARBA00022801"/>
    </source>
</evidence>
<protein>
    <submittedName>
        <fullName evidence="5">U32 family peptidase</fullName>
    </submittedName>
</protein>
<dbReference type="Pfam" id="PF16325">
    <property type="entry name" value="Peptidase_U32_C"/>
    <property type="match status" value="1"/>
</dbReference>
<accession>A0ABU5VZX2</accession>
<dbReference type="InterPro" id="IPR001539">
    <property type="entry name" value="Peptidase_U32"/>
</dbReference>
<dbReference type="InterPro" id="IPR051454">
    <property type="entry name" value="RNA/ubiquinone_mod_enzymes"/>
</dbReference>
<evidence type="ECO:0000313" key="5">
    <source>
        <dbReference type="EMBL" id="MEA9358629.1"/>
    </source>
</evidence>
<evidence type="ECO:0000259" key="4">
    <source>
        <dbReference type="Pfam" id="PF16325"/>
    </source>
</evidence>
<keyword evidence="6" id="KW-1185">Reference proteome</keyword>
<reference evidence="5 6" key="1">
    <citation type="submission" date="2023-11" db="EMBL/GenBank/DDBJ databases">
        <title>A Novel Polar Bacteriovorax (B. antarcticus) Isolated from the Biocrust in Antarctica.</title>
        <authorList>
            <person name="Mun W."/>
            <person name="Choi S.Y."/>
            <person name="Mitchell R.J."/>
        </authorList>
    </citation>
    <scope>NUCLEOTIDE SEQUENCE [LARGE SCALE GENOMIC DNA]</scope>
    <source>
        <strain evidence="5 6">PP10</strain>
    </source>
</reference>
<dbReference type="PANTHER" id="PTHR30217">
    <property type="entry name" value="PEPTIDASE U32 FAMILY"/>
    <property type="match status" value="1"/>
</dbReference>
<keyword evidence="2" id="KW-0378">Hydrolase</keyword>
<dbReference type="Pfam" id="PF01136">
    <property type="entry name" value="Peptidase_U32"/>
    <property type="match status" value="1"/>
</dbReference>
<dbReference type="EMBL" id="JAYGJQ010000004">
    <property type="protein sequence ID" value="MEA9358629.1"/>
    <property type="molecule type" value="Genomic_DNA"/>
</dbReference>
<evidence type="ECO:0000256" key="3">
    <source>
        <dbReference type="ARBA" id="ARBA00038374"/>
    </source>
</evidence>
<dbReference type="PANTHER" id="PTHR30217:SF6">
    <property type="entry name" value="TRNA HYDROXYLATION PROTEIN P"/>
    <property type="match status" value="1"/>
</dbReference>
<comment type="caution">
    <text evidence="5">The sequence shown here is derived from an EMBL/GenBank/DDBJ whole genome shotgun (WGS) entry which is preliminary data.</text>
</comment>